<dbReference type="SUPFAM" id="SSF48498">
    <property type="entry name" value="Tetracyclin repressor-like, C-terminal domain"/>
    <property type="match status" value="1"/>
</dbReference>
<dbReference type="InterPro" id="IPR036271">
    <property type="entry name" value="Tet_transcr_reg_TetR-rel_C_sf"/>
</dbReference>
<evidence type="ECO:0000313" key="7">
    <source>
        <dbReference type="Proteomes" id="UP001500392"/>
    </source>
</evidence>
<comment type="caution">
    <text evidence="6">The sequence shown here is derived from an EMBL/GenBank/DDBJ whole genome shotgun (WGS) entry which is preliminary data.</text>
</comment>
<evidence type="ECO:0000256" key="4">
    <source>
        <dbReference type="PROSITE-ProRule" id="PRU00335"/>
    </source>
</evidence>
<dbReference type="Proteomes" id="UP001500392">
    <property type="component" value="Unassembled WGS sequence"/>
</dbReference>
<evidence type="ECO:0000256" key="1">
    <source>
        <dbReference type="ARBA" id="ARBA00023015"/>
    </source>
</evidence>
<keyword evidence="2 4" id="KW-0238">DNA-binding</keyword>
<dbReference type="PROSITE" id="PS50977">
    <property type="entry name" value="HTH_TETR_2"/>
    <property type="match status" value="1"/>
</dbReference>
<dbReference type="InterPro" id="IPR050109">
    <property type="entry name" value="HTH-type_TetR-like_transc_reg"/>
</dbReference>
<accession>A0ABP7WHN1</accession>
<protein>
    <submittedName>
        <fullName evidence="6">TetR family transcriptional regulator</fullName>
    </submittedName>
</protein>
<sequence>MRRSKADAEITRCAILDAAADHFAKLGINRTRLEDIAVSAGVTRGAIYWHFSDKESLIAAMIDRVSRPTEAAIAELNNIQTSETQSLDTLKNVVTDAFNRIYNKPAAARITSFMLRYSLSKESEWLTGRIEQARQLNLANISQFIKRAQQAGLLTTEYAPECLANHIHGHIVGLLHQHLSSPAPGLSPEHVANSMDLVLKGLSPAKKRT</sequence>
<name>A0ABP7WHN1_9GAMM</name>
<evidence type="ECO:0000256" key="3">
    <source>
        <dbReference type="ARBA" id="ARBA00023163"/>
    </source>
</evidence>
<dbReference type="PRINTS" id="PR00455">
    <property type="entry name" value="HTHTETR"/>
</dbReference>
<dbReference type="PANTHER" id="PTHR30055">
    <property type="entry name" value="HTH-TYPE TRANSCRIPTIONAL REGULATOR RUTR"/>
    <property type="match status" value="1"/>
</dbReference>
<organism evidence="6 7">
    <name type="scientific">Zhongshania borealis</name>
    <dbReference type="NCBI Taxonomy" id="889488"/>
    <lineage>
        <taxon>Bacteria</taxon>
        <taxon>Pseudomonadati</taxon>
        <taxon>Pseudomonadota</taxon>
        <taxon>Gammaproteobacteria</taxon>
        <taxon>Cellvibrionales</taxon>
        <taxon>Spongiibacteraceae</taxon>
        <taxon>Zhongshania</taxon>
    </lineage>
</organism>
<dbReference type="RefSeq" id="WP_344933095.1">
    <property type="nucleotide sequence ID" value="NZ_BAABDM010000001.1"/>
</dbReference>
<evidence type="ECO:0000259" key="5">
    <source>
        <dbReference type="PROSITE" id="PS50977"/>
    </source>
</evidence>
<feature type="DNA-binding region" description="H-T-H motif" evidence="4">
    <location>
        <begin position="32"/>
        <end position="51"/>
    </location>
</feature>
<dbReference type="Gene3D" id="1.10.357.10">
    <property type="entry name" value="Tetracycline Repressor, domain 2"/>
    <property type="match status" value="1"/>
</dbReference>
<keyword evidence="7" id="KW-1185">Reference proteome</keyword>
<dbReference type="Pfam" id="PF00440">
    <property type="entry name" value="TetR_N"/>
    <property type="match status" value="1"/>
</dbReference>
<dbReference type="PANTHER" id="PTHR30055:SF234">
    <property type="entry name" value="HTH-TYPE TRANSCRIPTIONAL REGULATOR BETI"/>
    <property type="match status" value="1"/>
</dbReference>
<keyword evidence="1" id="KW-0805">Transcription regulation</keyword>
<dbReference type="EMBL" id="BAABDM010000001">
    <property type="protein sequence ID" value="GAA4089355.1"/>
    <property type="molecule type" value="Genomic_DNA"/>
</dbReference>
<dbReference type="SUPFAM" id="SSF46689">
    <property type="entry name" value="Homeodomain-like"/>
    <property type="match status" value="1"/>
</dbReference>
<keyword evidence="3" id="KW-0804">Transcription</keyword>
<evidence type="ECO:0000256" key="2">
    <source>
        <dbReference type="ARBA" id="ARBA00023125"/>
    </source>
</evidence>
<feature type="domain" description="HTH tetR-type" evidence="5">
    <location>
        <begin position="9"/>
        <end position="69"/>
    </location>
</feature>
<gene>
    <name evidence="6" type="ORF">GCM10022414_10390</name>
</gene>
<dbReference type="InterPro" id="IPR009057">
    <property type="entry name" value="Homeodomain-like_sf"/>
</dbReference>
<dbReference type="InterPro" id="IPR001647">
    <property type="entry name" value="HTH_TetR"/>
</dbReference>
<proteinExistence type="predicted"/>
<evidence type="ECO:0000313" key="6">
    <source>
        <dbReference type="EMBL" id="GAA4089355.1"/>
    </source>
</evidence>
<reference evidence="7" key="1">
    <citation type="journal article" date="2019" name="Int. J. Syst. Evol. Microbiol.">
        <title>The Global Catalogue of Microorganisms (GCM) 10K type strain sequencing project: providing services to taxonomists for standard genome sequencing and annotation.</title>
        <authorList>
            <consortium name="The Broad Institute Genomics Platform"/>
            <consortium name="The Broad Institute Genome Sequencing Center for Infectious Disease"/>
            <person name="Wu L."/>
            <person name="Ma J."/>
        </authorList>
    </citation>
    <scope>NUCLEOTIDE SEQUENCE [LARGE SCALE GENOMIC DNA]</scope>
    <source>
        <strain evidence="7">JCM 17304</strain>
    </source>
</reference>